<dbReference type="Proteomes" id="UP000287605">
    <property type="component" value="Unassembled WGS sequence"/>
</dbReference>
<dbReference type="EMBL" id="NGKA01000008">
    <property type="protein sequence ID" value="RSU12281.1"/>
    <property type="molecule type" value="Genomic_DNA"/>
</dbReference>
<comment type="caution">
    <text evidence="1">The sequence shown here is derived from an EMBL/GenBank/DDBJ whole genome shotgun (WGS) entry which is preliminary data.</text>
</comment>
<evidence type="ECO:0000313" key="2">
    <source>
        <dbReference type="Proteomes" id="UP000287605"/>
    </source>
</evidence>
<proteinExistence type="predicted"/>
<reference evidence="1 2" key="1">
    <citation type="submission" date="2017-05" db="EMBL/GenBank/DDBJ databases">
        <title>Vagococcus spp. assemblies.</title>
        <authorList>
            <person name="Gulvik C.A."/>
        </authorList>
    </citation>
    <scope>NUCLEOTIDE SEQUENCE [LARGE SCALE GENOMIC DNA]</scope>
    <source>
        <strain evidence="1 2">CCUG 51432</strain>
    </source>
</reference>
<dbReference type="AlphaFoldDB" id="A0A430AW48"/>
<sequence length="152" mass="17977">MSKSLKEIIFTDTNGVDLIVQYRKSAVFFMKRYEDSDLKEHPRGGIYIDGKGLKNDYEFTSDQFKKLLDSLKEISDECWTDFKPIEADSIKADYDDYYDRDFDNNGYLRIKERGIVIEGAYAQPPNKDNLTRLIKFNKRTFSSFIYDMEKRI</sequence>
<evidence type="ECO:0000313" key="1">
    <source>
        <dbReference type="EMBL" id="RSU12281.1"/>
    </source>
</evidence>
<dbReference type="OrthoDB" id="1953893at2"/>
<protein>
    <submittedName>
        <fullName evidence="1">Uncharacterized protein</fullName>
    </submittedName>
</protein>
<accession>A0A430AW48</accession>
<organism evidence="1 2">
    <name type="scientific">Vagococcus elongatus</name>
    <dbReference type="NCBI Taxonomy" id="180344"/>
    <lineage>
        <taxon>Bacteria</taxon>
        <taxon>Bacillati</taxon>
        <taxon>Bacillota</taxon>
        <taxon>Bacilli</taxon>
        <taxon>Lactobacillales</taxon>
        <taxon>Enterococcaceae</taxon>
        <taxon>Vagococcus</taxon>
    </lineage>
</organism>
<name>A0A430AW48_9ENTE</name>
<dbReference type="RefSeq" id="WP_126808744.1">
    <property type="nucleotide sequence ID" value="NZ_NGKA01000008.1"/>
</dbReference>
<keyword evidence="2" id="KW-1185">Reference proteome</keyword>
<gene>
    <name evidence="1" type="ORF">CBF29_06685</name>
</gene>